<keyword evidence="8 12" id="KW-0472">Membrane</keyword>
<evidence type="ECO:0000256" key="8">
    <source>
        <dbReference type="ARBA" id="ARBA00023136"/>
    </source>
</evidence>
<evidence type="ECO:0000256" key="11">
    <source>
        <dbReference type="RuleBase" id="RU003750"/>
    </source>
</evidence>
<feature type="transmembrane region" description="Helical" evidence="12">
    <location>
        <begin position="20"/>
        <end position="41"/>
    </location>
</feature>
<comment type="caution">
    <text evidence="13">The sequence shown here is derived from an EMBL/GenBank/DDBJ whole genome shotgun (WGS) entry which is preliminary data.</text>
</comment>
<dbReference type="InterPro" id="IPR004570">
    <property type="entry name" value="Phosphatidylglycerol_P_synth"/>
</dbReference>
<name>A0ABX1JJL0_9MICC</name>
<feature type="transmembrane region" description="Helical" evidence="12">
    <location>
        <begin position="164"/>
        <end position="187"/>
    </location>
</feature>
<feature type="transmembrane region" description="Helical" evidence="12">
    <location>
        <begin position="47"/>
        <end position="68"/>
    </location>
</feature>
<evidence type="ECO:0000256" key="4">
    <source>
        <dbReference type="ARBA" id="ARBA00022679"/>
    </source>
</evidence>
<evidence type="ECO:0000256" key="1">
    <source>
        <dbReference type="ARBA" id="ARBA00004141"/>
    </source>
</evidence>
<dbReference type="Proteomes" id="UP000523795">
    <property type="component" value="Unassembled WGS sequence"/>
</dbReference>
<evidence type="ECO:0000256" key="10">
    <source>
        <dbReference type="ARBA" id="ARBA00023264"/>
    </source>
</evidence>
<evidence type="ECO:0000313" key="13">
    <source>
        <dbReference type="EMBL" id="NKX49079.1"/>
    </source>
</evidence>
<dbReference type="PROSITE" id="PS00379">
    <property type="entry name" value="CDP_ALCOHOL_P_TRANSF"/>
    <property type="match status" value="1"/>
</dbReference>
<dbReference type="InterPro" id="IPR048254">
    <property type="entry name" value="CDP_ALCOHOL_P_TRANSF_CS"/>
</dbReference>
<organism evidence="13 14">
    <name type="scientific">Arthrobacter deserti</name>
    <dbReference type="NCBI Taxonomy" id="1742687"/>
    <lineage>
        <taxon>Bacteria</taxon>
        <taxon>Bacillati</taxon>
        <taxon>Actinomycetota</taxon>
        <taxon>Actinomycetes</taxon>
        <taxon>Micrococcales</taxon>
        <taxon>Micrococcaceae</taxon>
        <taxon>Arthrobacter</taxon>
    </lineage>
</organism>
<keyword evidence="9" id="KW-0594">Phospholipid biosynthesis</keyword>
<evidence type="ECO:0000256" key="5">
    <source>
        <dbReference type="ARBA" id="ARBA00022692"/>
    </source>
</evidence>
<keyword evidence="10" id="KW-1208">Phospholipid metabolism</keyword>
<dbReference type="EMBL" id="JAAZSR010000002">
    <property type="protein sequence ID" value="NKX49079.1"/>
    <property type="molecule type" value="Genomic_DNA"/>
</dbReference>
<keyword evidence="5 12" id="KW-0812">Transmembrane</keyword>
<evidence type="ECO:0000256" key="2">
    <source>
        <dbReference type="ARBA" id="ARBA00010441"/>
    </source>
</evidence>
<dbReference type="PIRSF" id="PIRSF000847">
    <property type="entry name" value="Phos_ph_gly_syn"/>
    <property type="match status" value="1"/>
</dbReference>
<keyword evidence="4 11" id="KW-0808">Transferase</keyword>
<dbReference type="PANTHER" id="PTHR14269:SF11">
    <property type="entry name" value="CDP-DIACYLGLYCEROL--GLYCEROL-3-PHOSPHATE 3-PHOSPHATIDYLTRANSFERASE"/>
    <property type="match status" value="1"/>
</dbReference>
<comment type="subcellular location">
    <subcellularLocation>
        <location evidence="1">Membrane</location>
        <topology evidence="1">Multi-pass membrane protein</topology>
    </subcellularLocation>
</comment>
<proteinExistence type="inferred from homology"/>
<protein>
    <submittedName>
        <fullName evidence="13">CDP-alcohol phosphatidyltransferase family protein</fullName>
    </submittedName>
</protein>
<dbReference type="InterPro" id="IPR050324">
    <property type="entry name" value="CDP-alcohol_PTase-I"/>
</dbReference>
<sequence length="210" mass="23038">MRFIGAGTRRDFDYRERGTFWTVPNIITVARFLLVPVFVGYVGSGRYGAATIVLAVLGTTDWVDGYIARRFDQLSTVGRWLDPLADRLALIIIAVAFVINGLAPLWLLLAIVIPDAILLAYSLALFRGSPDLPVTVVGKVRTALLLIGTPMLLLERALGPRFGWVGVLAYAFLVLGCAGHLVAWWGYMRAATRKHGQLHRGQLHDGQPDA</sequence>
<keyword evidence="14" id="KW-1185">Reference proteome</keyword>
<keyword evidence="7" id="KW-0443">Lipid metabolism</keyword>
<keyword evidence="6 12" id="KW-1133">Transmembrane helix</keyword>
<accession>A0ABX1JJL0</accession>
<evidence type="ECO:0000256" key="12">
    <source>
        <dbReference type="SAM" id="Phobius"/>
    </source>
</evidence>
<dbReference type="InterPro" id="IPR000462">
    <property type="entry name" value="CDP-OH_P_trans"/>
</dbReference>
<gene>
    <name evidence="13" type="ORF">HER39_00455</name>
</gene>
<dbReference type="Gene3D" id="1.20.120.1760">
    <property type="match status" value="1"/>
</dbReference>
<dbReference type="Pfam" id="PF01066">
    <property type="entry name" value="CDP-OH_P_transf"/>
    <property type="match status" value="1"/>
</dbReference>
<reference evidence="13 14" key="1">
    <citation type="submission" date="2020-04" db="EMBL/GenBank/DDBJ databases">
        <authorList>
            <person name="Liu S."/>
        </authorList>
    </citation>
    <scope>NUCLEOTIDE SEQUENCE [LARGE SCALE GENOMIC DNA]</scope>
    <source>
        <strain evidence="13 14">CGMCC 1.15091</strain>
    </source>
</reference>
<evidence type="ECO:0000256" key="9">
    <source>
        <dbReference type="ARBA" id="ARBA00023209"/>
    </source>
</evidence>
<evidence type="ECO:0000256" key="6">
    <source>
        <dbReference type="ARBA" id="ARBA00022989"/>
    </source>
</evidence>
<evidence type="ECO:0000256" key="7">
    <source>
        <dbReference type="ARBA" id="ARBA00023098"/>
    </source>
</evidence>
<comment type="similarity">
    <text evidence="2 11">Belongs to the CDP-alcohol phosphatidyltransferase class-I family.</text>
</comment>
<keyword evidence="3" id="KW-0444">Lipid biosynthesis</keyword>
<dbReference type="PANTHER" id="PTHR14269">
    <property type="entry name" value="CDP-DIACYLGLYCEROL--GLYCEROL-3-PHOSPHATE 3-PHOSPHATIDYLTRANSFERASE-RELATED"/>
    <property type="match status" value="1"/>
</dbReference>
<dbReference type="InterPro" id="IPR043130">
    <property type="entry name" value="CDP-OH_PTrfase_TM_dom"/>
</dbReference>
<evidence type="ECO:0000256" key="3">
    <source>
        <dbReference type="ARBA" id="ARBA00022516"/>
    </source>
</evidence>
<evidence type="ECO:0000313" key="14">
    <source>
        <dbReference type="Proteomes" id="UP000523795"/>
    </source>
</evidence>